<dbReference type="PANTHER" id="PTHR33734:SF22">
    <property type="entry name" value="MEMBRANE-BOUND LYTIC MUREIN TRANSGLYCOSYLASE D"/>
    <property type="match status" value="1"/>
</dbReference>
<dbReference type="SUPFAM" id="SSF54106">
    <property type="entry name" value="LysM domain"/>
    <property type="match status" value="2"/>
</dbReference>
<dbReference type="PANTHER" id="PTHR33734">
    <property type="entry name" value="LYSM DOMAIN-CONTAINING GPI-ANCHORED PROTEIN 2"/>
    <property type="match status" value="1"/>
</dbReference>
<dbReference type="Gene3D" id="3.10.350.10">
    <property type="entry name" value="LysM domain"/>
    <property type="match status" value="2"/>
</dbReference>
<keyword evidence="5" id="KW-1185">Reference proteome</keyword>
<dbReference type="Pfam" id="PF01476">
    <property type="entry name" value="LysM"/>
    <property type="match status" value="2"/>
</dbReference>
<proteinExistence type="predicted"/>
<feature type="transmembrane region" description="Helical" evidence="1">
    <location>
        <begin position="176"/>
        <end position="193"/>
    </location>
</feature>
<dbReference type="CDD" id="cd00118">
    <property type="entry name" value="LysM"/>
    <property type="match status" value="1"/>
</dbReference>
<reference evidence="3 5" key="1">
    <citation type="submission" date="2016-10" db="EMBL/GenBank/DDBJ databases">
        <authorList>
            <person name="Cai Z."/>
        </authorList>
    </citation>
    <scope>NUCLEOTIDE SEQUENCE [LARGE SCALE GENOMIC DNA]</scope>
</reference>
<dbReference type="SMART" id="SM00257">
    <property type="entry name" value="LysM"/>
    <property type="match status" value="2"/>
</dbReference>
<sequence>MALQLHARSCVAVKQQTRARRAAVVTSAYQFDVSVRPYTLRKGDTLKSIAQKRGLTVDQVININPEVKPDAVAAGQTILLPAGTLSSRDREILEGIGAVYRIYPVRKGESLADITSKRNISRAEMATLNSGVNLDKIKEGQLLRLPANKFTVREREMLIGSGILPPEFFAATKNPFVIGAGALMLVCGFVLAWQRFYDEDKAIEEEMKDQL</sequence>
<organism evidence="3 5">
    <name type="scientific">Tetradesmus obliquus</name>
    <name type="common">Green alga</name>
    <name type="synonym">Acutodesmus obliquus</name>
    <dbReference type="NCBI Taxonomy" id="3088"/>
    <lineage>
        <taxon>Eukaryota</taxon>
        <taxon>Viridiplantae</taxon>
        <taxon>Chlorophyta</taxon>
        <taxon>core chlorophytes</taxon>
        <taxon>Chlorophyceae</taxon>
        <taxon>CS clade</taxon>
        <taxon>Sphaeropleales</taxon>
        <taxon>Scenedesmaceae</taxon>
        <taxon>Tetradesmus</taxon>
    </lineage>
</organism>
<evidence type="ECO:0000256" key="1">
    <source>
        <dbReference type="SAM" id="Phobius"/>
    </source>
</evidence>
<evidence type="ECO:0000313" key="5">
    <source>
        <dbReference type="Proteomes" id="UP000256970"/>
    </source>
</evidence>
<keyword evidence="1" id="KW-0472">Membrane</keyword>
<dbReference type="EMBL" id="FNXT01000284">
    <property type="protein sequence ID" value="SZX63123.1"/>
    <property type="molecule type" value="Genomic_DNA"/>
</dbReference>
<evidence type="ECO:0000259" key="2">
    <source>
        <dbReference type="PROSITE" id="PS51782"/>
    </source>
</evidence>
<keyword evidence="1" id="KW-0812">Transmembrane</keyword>
<keyword evidence="1" id="KW-1133">Transmembrane helix</keyword>
<evidence type="ECO:0000313" key="4">
    <source>
        <dbReference type="EMBL" id="SZX70897.1"/>
    </source>
</evidence>
<dbReference type="PROSITE" id="PS51782">
    <property type="entry name" value="LYSM"/>
    <property type="match status" value="2"/>
</dbReference>
<evidence type="ECO:0000313" key="3">
    <source>
        <dbReference type="EMBL" id="SZX63123.1"/>
    </source>
</evidence>
<dbReference type="Proteomes" id="UP000256970">
    <property type="component" value="Unassembled WGS sequence"/>
</dbReference>
<dbReference type="InterPro" id="IPR036779">
    <property type="entry name" value="LysM_dom_sf"/>
</dbReference>
<gene>
    <name evidence="4" type="ORF">BQ4739_LOCUS11054</name>
    <name evidence="3" type="ORF">BQ4739_LOCUS3685</name>
</gene>
<name>A0A383VDT7_TETOB</name>
<dbReference type="AlphaFoldDB" id="A0A383VDT7"/>
<dbReference type="EMBL" id="FNXT01001017">
    <property type="protein sequence ID" value="SZX70897.1"/>
    <property type="molecule type" value="Genomic_DNA"/>
</dbReference>
<accession>A0A383VDT7</accession>
<dbReference type="InterPro" id="IPR018392">
    <property type="entry name" value="LysM"/>
</dbReference>
<protein>
    <recommendedName>
        <fullName evidence="2">LysM domain-containing protein</fullName>
    </recommendedName>
</protein>
<feature type="domain" description="LysM" evidence="2">
    <location>
        <begin position="36"/>
        <end position="80"/>
    </location>
</feature>
<feature type="domain" description="LysM" evidence="2">
    <location>
        <begin position="101"/>
        <end position="145"/>
    </location>
</feature>